<name>A0A060SCL0_PYCCI</name>
<dbReference type="GO" id="GO:0008270">
    <property type="term" value="F:zinc ion binding"/>
    <property type="evidence" value="ECO:0007669"/>
    <property type="project" value="UniProtKB-KW"/>
</dbReference>
<dbReference type="OMA" id="ARIWNEQ"/>
<gene>
    <name evidence="8" type="ORF">BN946_scf184354.g21</name>
</gene>
<keyword evidence="4" id="KW-0862">Zinc</keyword>
<organism evidence="8 9">
    <name type="scientific">Pycnoporus cinnabarinus</name>
    <name type="common">Cinnabar-red polypore</name>
    <name type="synonym">Trametes cinnabarina</name>
    <dbReference type="NCBI Taxonomy" id="5643"/>
    <lineage>
        <taxon>Eukaryota</taxon>
        <taxon>Fungi</taxon>
        <taxon>Dikarya</taxon>
        <taxon>Basidiomycota</taxon>
        <taxon>Agaricomycotina</taxon>
        <taxon>Agaricomycetes</taxon>
        <taxon>Polyporales</taxon>
        <taxon>Polyporaceae</taxon>
        <taxon>Trametes</taxon>
    </lineage>
</organism>
<dbReference type="EMBL" id="CCBP010000062">
    <property type="protein sequence ID" value="CDO70019.1"/>
    <property type="molecule type" value="Genomic_DNA"/>
</dbReference>
<dbReference type="PANTHER" id="PTHR13316">
    <property type="entry name" value="ZINC FINGER, CCHC DOMAIN CONTAINING 8"/>
    <property type="match status" value="1"/>
</dbReference>
<dbReference type="Proteomes" id="UP000029665">
    <property type="component" value="Unassembled WGS sequence"/>
</dbReference>
<keyword evidence="5" id="KW-0539">Nucleus</keyword>
<keyword evidence="2" id="KW-0479">Metal-binding</keyword>
<evidence type="ECO:0000256" key="6">
    <source>
        <dbReference type="SAM" id="MobiDB-lite"/>
    </source>
</evidence>
<dbReference type="HOGENOM" id="CLU_041922_0_0_1"/>
<dbReference type="InterPro" id="IPR008554">
    <property type="entry name" value="Glutaredoxin-like"/>
</dbReference>
<dbReference type="GO" id="GO:0071013">
    <property type="term" value="C:catalytic step 2 spliceosome"/>
    <property type="evidence" value="ECO:0007669"/>
    <property type="project" value="TreeGrafter"/>
</dbReference>
<evidence type="ECO:0000256" key="4">
    <source>
        <dbReference type="ARBA" id="ARBA00022833"/>
    </source>
</evidence>
<evidence type="ECO:0000256" key="5">
    <source>
        <dbReference type="ARBA" id="ARBA00023242"/>
    </source>
</evidence>
<dbReference type="PANTHER" id="PTHR13316:SF0">
    <property type="entry name" value="ZINC FINGER CCHC DOMAIN-CONTAINING PROTEIN 8"/>
    <property type="match status" value="1"/>
</dbReference>
<dbReference type="InterPro" id="IPR036249">
    <property type="entry name" value="Thioredoxin-like_sf"/>
</dbReference>
<evidence type="ECO:0000256" key="1">
    <source>
        <dbReference type="ARBA" id="ARBA00004123"/>
    </source>
</evidence>
<feature type="compositionally biased region" description="Low complexity" evidence="6">
    <location>
        <begin position="397"/>
        <end position="406"/>
    </location>
</feature>
<feature type="domain" description="PSP proline-rich" evidence="7">
    <location>
        <begin position="168"/>
        <end position="202"/>
    </location>
</feature>
<comment type="caution">
    <text evidence="8">The sequence shown here is derived from an EMBL/GenBank/DDBJ whole genome shotgun (WGS) entry which is preliminary data.</text>
</comment>
<keyword evidence="9" id="KW-1185">Reference proteome</keyword>
<dbReference type="Gene3D" id="3.40.30.10">
    <property type="entry name" value="Glutaredoxin"/>
    <property type="match status" value="1"/>
</dbReference>
<evidence type="ECO:0000313" key="8">
    <source>
        <dbReference type="EMBL" id="CDO70019.1"/>
    </source>
</evidence>
<dbReference type="Pfam" id="PF04046">
    <property type="entry name" value="PSP"/>
    <property type="match status" value="1"/>
</dbReference>
<evidence type="ECO:0000256" key="3">
    <source>
        <dbReference type="ARBA" id="ARBA00022771"/>
    </source>
</evidence>
<dbReference type="InterPro" id="IPR052115">
    <property type="entry name" value="NEXT_complex_subunit_ZCCHC8"/>
</dbReference>
<dbReference type="STRING" id="5643.A0A060SCL0"/>
<feature type="compositionally biased region" description="Acidic residues" evidence="6">
    <location>
        <begin position="409"/>
        <end position="419"/>
    </location>
</feature>
<keyword evidence="3" id="KW-0863">Zinc-finger</keyword>
<evidence type="ECO:0000313" key="9">
    <source>
        <dbReference type="Proteomes" id="UP000029665"/>
    </source>
</evidence>
<proteinExistence type="predicted"/>
<protein>
    <recommendedName>
        <fullName evidence="7">PSP proline-rich domain-containing protein</fullName>
    </recommendedName>
</protein>
<dbReference type="AlphaFoldDB" id="A0A060SCL0"/>
<dbReference type="SUPFAM" id="SSF52833">
    <property type="entry name" value="Thioredoxin-like"/>
    <property type="match status" value="1"/>
</dbReference>
<evidence type="ECO:0000259" key="7">
    <source>
        <dbReference type="Pfam" id="PF04046"/>
    </source>
</evidence>
<dbReference type="InterPro" id="IPR006568">
    <property type="entry name" value="PSP_pro-rich"/>
</dbReference>
<sequence>MAARSGIGRIARLNLFSGPNCSLCDIAKAELAKVRQQRPFDLETVNIQDPGQERWKRKYVYWIPALHIEGKEVAKGRWDAQTVLGAEDKVEDGITDVRRCFNCGSPDHVLSACLEPIDRALVSLTRQLFNFYRGDSGGPFQRIHEVEQWRQQRLQWLDEFEPGQIKGAVLREALGLKEGDHGEGVEWLQNMACWGYPPGWVGTRDPREHVWERLANAADEESDEEYDFTIVGDDEEEHMVLSTHGTSFHAVKVAAEDDRLEPSSKPRRWAVFPDTYFLWSKLPVYKGSSLPAVGSDVETSNPSNSVNMTFSADRQALWQSLLAGISEPVHRVNLTLGDSSTVPPWRLSGVLTIETPAPEPAGPPPPLPPSSPPPLPPHPPRDLSLSAATDSGRVAKLSSQSSLQSLTVTEDDQDMDLSD</sequence>
<evidence type="ECO:0000256" key="2">
    <source>
        <dbReference type="ARBA" id="ARBA00022723"/>
    </source>
</evidence>
<reference evidence="8" key="1">
    <citation type="submission" date="2014-01" db="EMBL/GenBank/DDBJ databases">
        <title>The genome of the white-rot fungus Pycnoporus cinnabarinus: a basidiomycete model with a versatile arsenal for lignocellulosic biomass breakdown.</title>
        <authorList>
            <person name="Levasseur A."/>
            <person name="Lomascolo A."/>
            <person name="Ruiz-Duenas F.J."/>
            <person name="Uzan E."/>
            <person name="Piumi F."/>
            <person name="Kues U."/>
            <person name="Ram A.F.J."/>
            <person name="Murat C."/>
            <person name="Haon M."/>
            <person name="Benoit I."/>
            <person name="Arfi Y."/>
            <person name="Chevret D."/>
            <person name="Drula E."/>
            <person name="Kwon M.J."/>
            <person name="Gouret P."/>
            <person name="Lesage-Meessen L."/>
            <person name="Lombard V."/>
            <person name="Mariette J."/>
            <person name="Noirot C."/>
            <person name="Park J."/>
            <person name="Patyshakuliyeva A."/>
            <person name="Wieneger R.A.B."/>
            <person name="Wosten H.A.B."/>
            <person name="Martin F."/>
            <person name="Coutinho P.M."/>
            <person name="de Vries R."/>
            <person name="Martinez A.T."/>
            <person name="Klopp C."/>
            <person name="Pontarotti P."/>
            <person name="Henrissat B."/>
            <person name="Record E."/>
        </authorList>
    </citation>
    <scope>NUCLEOTIDE SEQUENCE [LARGE SCALE GENOMIC DNA]</scope>
    <source>
        <strain evidence="8">BRFM137</strain>
    </source>
</reference>
<dbReference type="GO" id="GO:0003723">
    <property type="term" value="F:RNA binding"/>
    <property type="evidence" value="ECO:0007669"/>
    <property type="project" value="TreeGrafter"/>
</dbReference>
<dbReference type="Pfam" id="PF05768">
    <property type="entry name" value="Glrx-like"/>
    <property type="match status" value="1"/>
</dbReference>
<feature type="compositionally biased region" description="Pro residues" evidence="6">
    <location>
        <begin position="357"/>
        <end position="378"/>
    </location>
</feature>
<comment type="subcellular location">
    <subcellularLocation>
        <location evidence="1">Nucleus</location>
    </subcellularLocation>
</comment>
<accession>A0A060SCL0</accession>
<feature type="region of interest" description="Disordered" evidence="6">
    <location>
        <begin position="354"/>
        <end position="419"/>
    </location>
</feature>
<dbReference type="OrthoDB" id="429967at2759"/>